<organism evidence="2 3">
    <name type="scientific">Arboricoccus pini</name>
    <dbReference type="NCBI Taxonomy" id="1963835"/>
    <lineage>
        <taxon>Bacteria</taxon>
        <taxon>Pseudomonadati</taxon>
        <taxon>Pseudomonadota</taxon>
        <taxon>Alphaproteobacteria</taxon>
        <taxon>Geminicoccales</taxon>
        <taxon>Geminicoccaceae</taxon>
        <taxon>Arboricoccus</taxon>
    </lineage>
</organism>
<gene>
    <name evidence="2" type="ORF">SAMN07250955_101422</name>
</gene>
<dbReference type="InterPro" id="IPR029058">
    <property type="entry name" value="AB_hydrolase_fold"/>
</dbReference>
<name>A0A212Q576_9PROT</name>
<evidence type="ECO:0000313" key="3">
    <source>
        <dbReference type="Proteomes" id="UP000197065"/>
    </source>
</evidence>
<dbReference type="PANTHER" id="PTHR47914:SF1">
    <property type="entry name" value="ALPHA_BETA-HYDROLASES SUPERFAMILY PROTEIN"/>
    <property type="match status" value="1"/>
</dbReference>
<sequence>MARGTFTAGALTFTHGKHRYDVRQLSRGSGPVCLLLPALSSISTLDEMLGLAERLGWRGRLHLADWPGFGVTPAPAAPLSPDLLHRYMAALLESLDAPPLVIAAGHGSGYALHAAQKGRLRRLAMLAPTWRGPLPTMMGGRHPLQSRIRRAIELPVLGQLAYRLNLSPPIVRRMLQAHVMGDPAAVTPAYLAGRRPVIVRRNARFATAAFVTGALDPFRTRRDWLRAAAAVNIPLLAIAGGHGPPRSQAEMEALAAAGIPTRWLRSGRLGLHEELPAEVAALLRPFLAADES</sequence>
<proteinExistence type="predicted"/>
<evidence type="ECO:0000259" key="1">
    <source>
        <dbReference type="Pfam" id="PF12697"/>
    </source>
</evidence>
<dbReference type="Proteomes" id="UP000197065">
    <property type="component" value="Unassembled WGS sequence"/>
</dbReference>
<dbReference type="Gene3D" id="3.40.50.1820">
    <property type="entry name" value="alpha/beta hydrolase"/>
    <property type="match status" value="1"/>
</dbReference>
<dbReference type="SUPFAM" id="SSF53474">
    <property type="entry name" value="alpha/beta-Hydrolases"/>
    <property type="match status" value="1"/>
</dbReference>
<dbReference type="AlphaFoldDB" id="A0A212Q576"/>
<dbReference type="RefSeq" id="WP_165769373.1">
    <property type="nucleotide sequence ID" value="NZ_FYEH01000001.1"/>
</dbReference>
<keyword evidence="3" id="KW-1185">Reference proteome</keyword>
<dbReference type="PANTHER" id="PTHR47914">
    <property type="entry name" value="ALPHA/BETA-HYDROLASES SUPERFAMILY PROTEIN"/>
    <property type="match status" value="1"/>
</dbReference>
<evidence type="ECO:0000313" key="2">
    <source>
        <dbReference type="EMBL" id="SNB54495.1"/>
    </source>
</evidence>
<dbReference type="Pfam" id="PF12697">
    <property type="entry name" value="Abhydrolase_6"/>
    <property type="match status" value="1"/>
</dbReference>
<dbReference type="EMBL" id="FYEH01000001">
    <property type="protein sequence ID" value="SNB54495.1"/>
    <property type="molecule type" value="Genomic_DNA"/>
</dbReference>
<accession>A0A212Q576</accession>
<protein>
    <submittedName>
        <fullName evidence="2">Pimeloyl-ACP methyl ester carboxylesterase</fullName>
    </submittedName>
</protein>
<reference evidence="2 3" key="1">
    <citation type="submission" date="2017-06" db="EMBL/GenBank/DDBJ databases">
        <authorList>
            <person name="Kim H.J."/>
            <person name="Triplett B.A."/>
        </authorList>
    </citation>
    <scope>NUCLEOTIDE SEQUENCE [LARGE SCALE GENOMIC DNA]</scope>
    <source>
        <strain evidence="2 3">B29T1</strain>
    </source>
</reference>
<feature type="domain" description="AB hydrolase-1" evidence="1">
    <location>
        <begin position="54"/>
        <end position="281"/>
    </location>
</feature>
<dbReference type="InterPro" id="IPR000073">
    <property type="entry name" value="AB_hydrolase_1"/>
</dbReference>